<protein>
    <submittedName>
        <fullName evidence="1">Uncharacterized protein</fullName>
    </submittedName>
</protein>
<organism evidence="1">
    <name type="scientific">Attheya septentrionalis</name>
    <dbReference type="NCBI Taxonomy" id="420275"/>
    <lineage>
        <taxon>Eukaryota</taxon>
        <taxon>Sar</taxon>
        <taxon>Stramenopiles</taxon>
        <taxon>Ochrophyta</taxon>
        <taxon>Bacillariophyta</taxon>
        <taxon>Coscinodiscophyceae</taxon>
        <taxon>Chaetocerotophycidae</taxon>
        <taxon>Chaetocerotales</taxon>
        <taxon>Attheyaceae</taxon>
        <taxon>Attheya</taxon>
    </lineage>
</organism>
<name>A0A7S2UGR7_9STRA</name>
<dbReference type="EMBL" id="HBHQ01015860">
    <property type="protein sequence ID" value="CAD9818766.1"/>
    <property type="molecule type" value="Transcribed_RNA"/>
</dbReference>
<dbReference type="AlphaFoldDB" id="A0A7S2UGR7"/>
<proteinExistence type="predicted"/>
<reference evidence="1" key="1">
    <citation type="submission" date="2021-01" db="EMBL/GenBank/DDBJ databases">
        <authorList>
            <person name="Corre E."/>
            <person name="Pelletier E."/>
            <person name="Niang G."/>
            <person name="Scheremetjew M."/>
            <person name="Finn R."/>
            <person name="Kale V."/>
            <person name="Holt S."/>
            <person name="Cochrane G."/>
            <person name="Meng A."/>
            <person name="Brown T."/>
            <person name="Cohen L."/>
        </authorList>
    </citation>
    <scope>NUCLEOTIDE SEQUENCE</scope>
    <source>
        <strain evidence="1">CCMP2084</strain>
    </source>
</reference>
<gene>
    <name evidence="1" type="ORF">ASEP1449_LOCUS10598</name>
</gene>
<sequence length="401" mass="45837">MAAASCNAFVPSYRATHVGTCSHRYVSATPMSTRLFSEKGDISSFEGRSSTGVHEPNDFRTFLNQCSLQSFMFLLATTRDLHTVRWLDRFTKPVLRFRPTGMDESDALFNLDFEDGSSYEYKEDQKVSSRLLQYHGLSALNTTLFPTWESYYLDLLEQEPIVLLIESNNPATPFKSFEIDIEPPRLCSRMLSVREQIAREWVRDLDVIGSMGMQVFQSYWENLPTGSQKDENRRGGSTPTKAFERQNLVFLELSPDPDSDYMPSPLRKGNFDLLILMSTEESVRRVCGKGIIVRSDDGESTIDTVSTNYLKRFYEERIMSHFRGPKKYGRADDFIEELMLSPSMMTTDGDSVTGFIDPIKITEVVMQQREVVALEWKAIAEGSPTEHTEIRKLQLNKMMGL</sequence>
<evidence type="ECO:0000313" key="1">
    <source>
        <dbReference type="EMBL" id="CAD9818766.1"/>
    </source>
</evidence>
<accession>A0A7S2UGR7</accession>